<protein>
    <submittedName>
        <fullName evidence="6">Aldehyde-activating protein</fullName>
    </submittedName>
</protein>
<sequence>MTTDRLERSGGCACGALRFVASGTAVRVGLCHCLTCQKAHGAPYLAFAVFPRGAVDLSGAHAGWESSAGYHRLYCPACGSRFANLAGDEIELPVASFHDASGLDPQYENWTIRRLSWVAPLAVPQFTRDRDS</sequence>
<reference evidence="6" key="1">
    <citation type="submission" date="2018-07" db="EMBL/GenBank/DDBJ databases">
        <title>Complete genome sequence of Sphingomonas bisphenolicum strain AO1, a bisphenol A degradative bacterium isolated from Japanese farm field.</title>
        <authorList>
            <person name="Murakami M."/>
            <person name="Koh M."/>
            <person name="Koba S."/>
            <person name="Matsumura Y."/>
        </authorList>
    </citation>
    <scope>NUCLEOTIDE SEQUENCE</scope>
    <source>
        <strain evidence="6">AO1</strain>
    </source>
</reference>
<proteinExistence type="inferred from homology"/>
<evidence type="ECO:0000256" key="2">
    <source>
        <dbReference type="ARBA" id="ARBA00022723"/>
    </source>
</evidence>
<keyword evidence="2" id="KW-0479">Metal-binding</keyword>
<dbReference type="InterPro" id="IPR006913">
    <property type="entry name" value="CENP-V/GFA"/>
</dbReference>
<evidence type="ECO:0000313" key="7">
    <source>
        <dbReference type="Proteomes" id="UP001059971"/>
    </source>
</evidence>
<keyword evidence="4" id="KW-0456">Lyase</keyword>
<dbReference type="Gene3D" id="3.90.1590.10">
    <property type="entry name" value="glutathione-dependent formaldehyde- activating enzyme (gfa)"/>
    <property type="match status" value="1"/>
</dbReference>
<name>A0ABN5WFG2_9SPHN</name>
<dbReference type="Proteomes" id="UP001059971">
    <property type="component" value="Chromosome 1"/>
</dbReference>
<evidence type="ECO:0000256" key="3">
    <source>
        <dbReference type="ARBA" id="ARBA00022833"/>
    </source>
</evidence>
<comment type="similarity">
    <text evidence="1">Belongs to the Gfa family.</text>
</comment>
<gene>
    <name evidence="6" type="ORF">SBA_ch1_31770</name>
</gene>
<dbReference type="EMBL" id="AP018817">
    <property type="protein sequence ID" value="BBF70977.1"/>
    <property type="molecule type" value="Genomic_DNA"/>
</dbReference>
<dbReference type="PANTHER" id="PTHR33337:SF40">
    <property type="entry name" value="CENP-V_GFA DOMAIN-CONTAINING PROTEIN-RELATED"/>
    <property type="match status" value="1"/>
</dbReference>
<dbReference type="PANTHER" id="PTHR33337">
    <property type="entry name" value="GFA DOMAIN-CONTAINING PROTEIN"/>
    <property type="match status" value="1"/>
</dbReference>
<evidence type="ECO:0000256" key="4">
    <source>
        <dbReference type="ARBA" id="ARBA00023239"/>
    </source>
</evidence>
<organism evidence="6 7">
    <name type="scientific">Sphingomonas bisphenolicum</name>
    <dbReference type="NCBI Taxonomy" id="296544"/>
    <lineage>
        <taxon>Bacteria</taxon>
        <taxon>Pseudomonadati</taxon>
        <taxon>Pseudomonadota</taxon>
        <taxon>Alphaproteobacteria</taxon>
        <taxon>Sphingomonadales</taxon>
        <taxon>Sphingomonadaceae</taxon>
        <taxon>Sphingomonas</taxon>
    </lineage>
</organism>
<evidence type="ECO:0000313" key="6">
    <source>
        <dbReference type="EMBL" id="BBF70977.1"/>
    </source>
</evidence>
<keyword evidence="7" id="KW-1185">Reference proteome</keyword>
<dbReference type="Pfam" id="PF04828">
    <property type="entry name" value="GFA"/>
    <property type="match status" value="1"/>
</dbReference>
<dbReference type="PROSITE" id="PS51891">
    <property type="entry name" value="CENP_V_GFA"/>
    <property type="match status" value="1"/>
</dbReference>
<dbReference type="RefSeq" id="WP_261935141.1">
    <property type="nucleotide sequence ID" value="NZ_AP018817.1"/>
</dbReference>
<evidence type="ECO:0000259" key="5">
    <source>
        <dbReference type="PROSITE" id="PS51891"/>
    </source>
</evidence>
<dbReference type="InterPro" id="IPR011057">
    <property type="entry name" value="Mss4-like_sf"/>
</dbReference>
<evidence type="ECO:0000256" key="1">
    <source>
        <dbReference type="ARBA" id="ARBA00005495"/>
    </source>
</evidence>
<dbReference type="SUPFAM" id="SSF51316">
    <property type="entry name" value="Mss4-like"/>
    <property type="match status" value="1"/>
</dbReference>
<keyword evidence="3" id="KW-0862">Zinc</keyword>
<feature type="domain" description="CENP-V/GFA" evidence="5">
    <location>
        <begin position="8"/>
        <end position="108"/>
    </location>
</feature>
<accession>A0ABN5WFG2</accession>